<dbReference type="AlphaFoldDB" id="A0A9D9GRM5"/>
<evidence type="ECO:0000313" key="3">
    <source>
        <dbReference type="Proteomes" id="UP000823631"/>
    </source>
</evidence>
<accession>A0A9D9GRM5</accession>
<evidence type="ECO:0000313" key="2">
    <source>
        <dbReference type="EMBL" id="MBO8416797.1"/>
    </source>
</evidence>
<reference evidence="2" key="1">
    <citation type="submission" date="2020-10" db="EMBL/GenBank/DDBJ databases">
        <authorList>
            <person name="Gilroy R."/>
        </authorList>
    </citation>
    <scope>NUCLEOTIDE SEQUENCE</scope>
    <source>
        <strain evidence="2">17213</strain>
    </source>
</reference>
<organism evidence="2 3">
    <name type="scientific">Candidatus Avisuccinivibrio stercorigallinarum</name>
    <dbReference type="NCBI Taxonomy" id="2840704"/>
    <lineage>
        <taxon>Bacteria</taxon>
        <taxon>Pseudomonadati</taxon>
        <taxon>Pseudomonadota</taxon>
        <taxon>Gammaproteobacteria</taxon>
        <taxon>Aeromonadales</taxon>
        <taxon>Succinivibrionaceae</taxon>
        <taxon>Succinivibrionaceae incertae sedis</taxon>
        <taxon>Candidatus Avisuccinivibrio</taxon>
    </lineage>
</organism>
<evidence type="ECO:0000256" key="1">
    <source>
        <dbReference type="SAM" id="MobiDB-lite"/>
    </source>
</evidence>
<name>A0A9D9GRM5_9GAMM</name>
<proteinExistence type="predicted"/>
<comment type="caution">
    <text evidence="2">The sequence shown here is derived from an EMBL/GenBank/DDBJ whole genome shotgun (WGS) entry which is preliminary data.</text>
</comment>
<gene>
    <name evidence="2" type="ORF">IAB19_10490</name>
</gene>
<reference evidence="2" key="2">
    <citation type="journal article" date="2021" name="PeerJ">
        <title>Extensive microbial diversity within the chicken gut microbiome revealed by metagenomics and culture.</title>
        <authorList>
            <person name="Gilroy R."/>
            <person name="Ravi A."/>
            <person name="Getino M."/>
            <person name="Pursley I."/>
            <person name="Horton D.L."/>
            <person name="Alikhan N.F."/>
            <person name="Baker D."/>
            <person name="Gharbi K."/>
            <person name="Hall N."/>
            <person name="Watson M."/>
            <person name="Adriaenssens E.M."/>
            <person name="Foster-Nyarko E."/>
            <person name="Jarju S."/>
            <person name="Secka A."/>
            <person name="Antonio M."/>
            <person name="Oren A."/>
            <person name="Chaudhuri R.R."/>
            <person name="La Ragione R."/>
            <person name="Hildebrand F."/>
            <person name="Pallen M.J."/>
        </authorList>
    </citation>
    <scope>NUCLEOTIDE SEQUENCE</scope>
    <source>
        <strain evidence="2">17213</strain>
    </source>
</reference>
<sequence>MRYYNSVTLEGMVAPGSIRSEIKGQGLTTLSFSLCTREKWYRGSDKACTHTEYHPVMLRDNSSWQMYSRYGSLVVPRAKLFIVGKLRHKSISCGSLRACITQIDCSFIRKAADNDEDFSRRRYGRREWAEIPSAADAQDRLTEPELLPADARTAAQMEAFRGGDAPPKKFRYPWWGLTDDELLIFERKNIDPYEEVPEHEPGYFAPPGCKVPKHAA</sequence>
<protein>
    <recommendedName>
        <fullName evidence="4">Single-stranded DNA-binding protein</fullName>
    </recommendedName>
</protein>
<dbReference type="EMBL" id="JADINH010000210">
    <property type="protein sequence ID" value="MBO8416797.1"/>
    <property type="molecule type" value="Genomic_DNA"/>
</dbReference>
<dbReference type="Proteomes" id="UP000823631">
    <property type="component" value="Unassembled WGS sequence"/>
</dbReference>
<feature type="region of interest" description="Disordered" evidence="1">
    <location>
        <begin position="196"/>
        <end position="216"/>
    </location>
</feature>
<evidence type="ECO:0008006" key="4">
    <source>
        <dbReference type="Google" id="ProtNLM"/>
    </source>
</evidence>